<protein>
    <submittedName>
        <fullName evidence="2">Uncharacterized protein</fullName>
    </submittedName>
</protein>
<proteinExistence type="predicted"/>
<feature type="region of interest" description="Disordered" evidence="1">
    <location>
        <begin position="278"/>
        <end position="307"/>
    </location>
</feature>
<feature type="region of interest" description="Disordered" evidence="1">
    <location>
        <begin position="568"/>
        <end position="623"/>
    </location>
</feature>
<accession>A0ABN3TJX2</accession>
<feature type="compositionally biased region" description="Low complexity" evidence="1">
    <location>
        <begin position="591"/>
        <end position="610"/>
    </location>
</feature>
<feature type="region of interest" description="Disordered" evidence="1">
    <location>
        <begin position="125"/>
        <end position="148"/>
    </location>
</feature>
<evidence type="ECO:0000313" key="2">
    <source>
        <dbReference type="EMBL" id="GAA2703760.1"/>
    </source>
</evidence>
<dbReference type="EMBL" id="BAAASK010000044">
    <property type="protein sequence ID" value="GAA2703760.1"/>
    <property type="molecule type" value="Genomic_DNA"/>
</dbReference>
<feature type="region of interest" description="Disordered" evidence="1">
    <location>
        <begin position="24"/>
        <end position="49"/>
    </location>
</feature>
<sequence>MRPANGSVPGPEASLALALGLGSGAPLRAERRREPYPRGGPVGEPPEHVRQRVTATVEEPGMGAVGMEEGVDRAVAITETDEQARQLDATAAGVASEGAGEEAAAGPVATEGARLRAVAEAAVLRARSEDGSSRSRPDAPPKLQLGEEQGDALRARALARAAVAPSQEQRTLPLWTGSDLPAGAWHKEDGVLHDAYGVPQWRLRKAPGTRPLTETPAGAALAAAPETAAYEPVGLRQAFTSTVAQAWADIVPPEHRTVEDLLKAVDVPLRELEEQWRRAVPAPRADGGGHTRSTRTAPVPSPRDPEPVDTALRQTDTHAAALQAFPEWQRLQTVRGATAHLWDVLREQAGDHFGQLRTDLRFQGFWRTFSLRSVAAIGQCAQALADRLRSSLRGDLPTAEALLKLSDAAVVYSTPGIPRPDSSAPAQAPAANDIADEVRRLRTTLRTGTPLPYGARDEAMQASREIAEAFRAWRGTLMGQELTASTEHPRVAAFRQAWQRLPAADLPNGPGTAAGPYGDVGRSALDLVERAEAANAQRARAGQPARFAAVDVDALRAVATLAEHHGGRLAVTLPTGPTHPASRRTPGPQRSTPSFRSLASSPSPSAVQSAVTARPAPTFRGLQ</sequence>
<evidence type="ECO:0000313" key="3">
    <source>
        <dbReference type="Proteomes" id="UP001499989"/>
    </source>
</evidence>
<dbReference type="Proteomes" id="UP001499989">
    <property type="component" value="Unassembled WGS sequence"/>
</dbReference>
<organism evidence="2 3">
    <name type="scientific">Streptomyces violaceolatus</name>
    <dbReference type="NCBI Taxonomy" id="67378"/>
    <lineage>
        <taxon>Bacteria</taxon>
        <taxon>Bacillati</taxon>
        <taxon>Actinomycetota</taxon>
        <taxon>Actinomycetes</taxon>
        <taxon>Kitasatosporales</taxon>
        <taxon>Streptomycetaceae</taxon>
        <taxon>Streptomyces</taxon>
        <taxon>Streptomyces violaceoruber group</taxon>
    </lineage>
</organism>
<feature type="compositionally biased region" description="Basic and acidic residues" evidence="1">
    <location>
        <begin position="126"/>
        <end position="139"/>
    </location>
</feature>
<gene>
    <name evidence="2" type="ORF">GCM10010310_76630</name>
</gene>
<reference evidence="2 3" key="1">
    <citation type="journal article" date="2019" name="Int. J. Syst. Evol. Microbiol.">
        <title>The Global Catalogue of Microorganisms (GCM) 10K type strain sequencing project: providing services to taxonomists for standard genome sequencing and annotation.</title>
        <authorList>
            <consortium name="The Broad Institute Genomics Platform"/>
            <consortium name="The Broad Institute Genome Sequencing Center for Infectious Disease"/>
            <person name="Wu L."/>
            <person name="Ma J."/>
        </authorList>
    </citation>
    <scope>NUCLEOTIDE SEQUENCE [LARGE SCALE GENOMIC DNA]</scope>
    <source>
        <strain evidence="2 3">JCM 4531</strain>
    </source>
</reference>
<comment type="caution">
    <text evidence="2">The sequence shown here is derived from an EMBL/GenBank/DDBJ whole genome shotgun (WGS) entry which is preliminary data.</text>
</comment>
<name>A0ABN3TJX2_9ACTN</name>
<keyword evidence="3" id="KW-1185">Reference proteome</keyword>
<evidence type="ECO:0000256" key="1">
    <source>
        <dbReference type="SAM" id="MobiDB-lite"/>
    </source>
</evidence>